<evidence type="ECO:0000313" key="2">
    <source>
        <dbReference type="EMBL" id="CAB4767737.1"/>
    </source>
</evidence>
<dbReference type="AlphaFoldDB" id="A0A6J6VB73"/>
<evidence type="ECO:0000313" key="3">
    <source>
        <dbReference type="EMBL" id="CAB4894771.1"/>
    </source>
</evidence>
<evidence type="ECO:0000256" key="1">
    <source>
        <dbReference type="SAM" id="Phobius"/>
    </source>
</evidence>
<dbReference type="EMBL" id="CAEZZQ010000016">
    <property type="protein sequence ID" value="CAB4767737.1"/>
    <property type="molecule type" value="Genomic_DNA"/>
</dbReference>
<name>A0A6J6VB73_9ZZZZ</name>
<feature type="transmembrane region" description="Helical" evidence="1">
    <location>
        <begin position="201"/>
        <end position="221"/>
    </location>
</feature>
<dbReference type="EMBL" id="CAFBQF010000009">
    <property type="protein sequence ID" value="CAB5045727.1"/>
    <property type="molecule type" value="Genomic_DNA"/>
</dbReference>
<gene>
    <name evidence="2" type="ORF">UFOPK2894_00390</name>
    <name evidence="3" type="ORF">UFOPK3492_00608</name>
    <name evidence="4" type="ORF">UFOPK4295_00296</name>
</gene>
<proteinExistence type="predicted"/>
<dbReference type="EMBL" id="CAFBMD010000035">
    <property type="protein sequence ID" value="CAB4894771.1"/>
    <property type="molecule type" value="Genomic_DNA"/>
</dbReference>
<reference evidence="2" key="1">
    <citation type="submission" date="2020-05" db="EMBL/GenBank/DDBJ databases">
        <authorList>
            <person name="Chiriac C."/>
            <person name="Salcher M."/>
            <person name="Ghai R."/>
            <person name="Kavagutti S V."/>
        </authorList>
    </citation>
    <scope>NUCLEOTIDE SEQUENCE</scope>
</reference>
<keyword evidence="1" id="KW-0472">Membrane</keyword>
<keyword evidence="1" id="KW-0812">Transmembrane</keyword>
<accession>A0A6J6VB73</accession>
<evidence type="ECO:0000313" key="4">
    <source>
        <dbReference type="EMBL" id="CAB5045727.1"/>
    </source>
</evidence>
<organism evidence="2">
    <name type="scientific">freshwater metagenome</name>
    <dbReference type="NCBI Taxonomy" id="449393"/>
    <lineage>
        <taxon>unclassified sequences</taxon>
        <taxon>metagenomes</taxon>
        <taxon>ecological metagenomes</taxon>
    </lineage>
</organism>
<keyword evidence="1" id="KW-1133">Transmembrane helix</keyword>
<feature type="transmembrane region" description="Helical" evidence="1">
    <location>
        <begin position="174"/>
        <end position="194"/>
    </location>
</feature>
<protein>
    <submittedName>
        <fullName evidence="2">Unannotated protein</fullName>
    </submittedName>
</protein>
<sequence>MTLASKKNPALQIISGILLSITLSLSIISVGLWWTLLRGGAAGEISQSAMADVDVQRGLAIEFLNKFAEGADPETAAVIAEKRFYLEAALDKVLADPATAEKISAIANSVADALASDRGTVTVDVRPILTSALNALNSELGDATVPVSDIADMEPIVLGEDSPLPNLSATKTKATTGAIVSALLAIGFGFLYFLFTRRRSLSLGIMALAHGGFFLLISLLIPKVANSQVEEGLANSIAGVVVSKVFSGPLTLSIVSLVAGALLIALHIVKTRKAAA</sequence>
<feature type="transmembrane region" description="Helical" evidence="1">
    <location>
        <begin position="12"/>
        <end position="34"/>
    </location>
</feature>
<feature type="transmembrane region" description="Helical" evidence="1">
    <location>
        <begin position="250"/>
        <end position="269"/>
    </location>
</feature>